<dbReference type="Gene3D" id="1.20.1720.10">
    <property type="entry name" value="Multidrug resistance protein D"/>
    <property type="match status" value="1"/>
</dbReference>
<dbReference type="AlphaFoldDB" id="A0A0C3QCB8"/>
<comment type="subcellular location">
    <subcellularLocation>
        <location evidence="1">Membrane</location>
        <topology evidence="1">Multi-pass membrane protein</topology>
    </subcellularLocation>
</comment>
<feature type="transmembrane region" description="Helical" evidence="6">
    <location>
        <begin position="413"/>
        <end position="433"/>
    </location>
</feature>
<reference evidence="8 9" key="1">
    <citation type="submission" date="2014-04" db="EMBL/GenBank/DDBJ databases">
        <authorList>
            <consortium name="DOE Joint Genome Institute"/>
            <person name="Kuo A."/>
            <person name="Girlanda M."/>
            <person name="Perotto S."/>
            <person name="Kohler A."/>
            <person name="Nagy L.G."/>
            <person name="Floudas D."/>
            <person name="Copeland A."/>
            <person name="Barry K.W."/>
            <person name="Cichocki N."/>
            <person name="Veneault-Fourrey C."/>
            <person name="LaButti K."/>
            <person name="Lindquist E.A."/>
            <person name="Lipzen A."/>
            <person name="Lundell T."/>
            <person name="Morin E."/>
            <person name="Murat C."/>
            <person name="Sun H."/>
            <person name="Tunlid A."/>
            <person name="Henrissat B."/>
            <person name="Grigoriev I.V."/>
            <person name="Hibbett D.S."/>
            <person name="Martin F."/>
            <person name="Nordberg H.P."/>
            <person name="Cantor M.N."/>
            <person name="Hua S.X."/>
        </authorList>
    </citation>
    <scope>NUCLEOTIDE SEQUENCE [LARGE SCALE GENOMIC DNA]</scope>
    <source>
        <strain evidence="8 9">MUT 4182</strain>
    </source>
</reference>
<feature type="transmembrane region" description="Helical" evidence="6">
    <location>
        <begin position="168"/>
        <end position="193"/>
    </location>
</feature>
<feature type="transmembrane region" description="Helical" evidence="6">
    <location>
        <begin position="480"/>
        <end position="500"/>
    </location>
</feature>
<dbReference type="Proteomes" id="UP000054248">
    <property type="component" value="Unassembled WGS sequence"/>
</dbReference>
<keyword evidence="2 6" id="KW-0812">Transmembrane</keyword>
<evidence type="ECO:0000256" key="5">
    <source>
        <dbReference type="SAM" id="MobiDB-lite"/>
    </source>
</evidence>
<dbReference type="InterPro" id="IPR020846">
    <property type="entry name" value="MFS_dom"/>
</dbReference>
<dbReference type="SUPFAM" id="SSF103473">
    <property type="entry name" value="MFS general substrate transporter"/>
    <property type="match status" value="1"/>
</dbReference>
<gene>
    <name evidence="8" type="ORF">M407DRAFT_113991</name>
</gene>
<protein>
    <recommendedName>
        <fullName evidence="7">Major facilitator superfamily (MFS) profile domain-containing protein</fullName>
    </recommendedName>
</protein>
<feature type="transmembrane region" description="Helical" evidence="6">
    <location>
        <begin position="200"/>
        <end position="219"/>
    </location>
</feature>
<dbReference type="OrthoDB" id="10021397at2759"/>
<feature type="transmembrane region" description="Helical" evidence="6">
    <location>
        <begin position="142"/>
        <end position="162"/>
    </location>
</feature>
<feature type="transmembrane region" description="Helical" evidence="6">
    <location>
        <begin position="308"/>
        <end position="326"/>
    </location>
</feature>
<dbReference type="CDD" id="cd17502">
    <property type="entry name" value="MFS_Azr1_MDR_like"/>
    <property type="match status" value="1"/>
</dbReference>
<keyword evidence="3 6" id="KW-1133">Transmembrane helix</keyword>
<evidence type="ECO:0000313" key="8">
    <source>
        <dbReference type="EMBL" id="KIO22986.1"/>
    </source>
</evidence>
<proteinExistence type="predicted"/>
<feature type="transmembrane region" description="Helical" evidence="6">
    <location>
        <begin position="548"/>
        <end position="570"/>
    </location>
</feature>
<dbReference type="PANTHER" id="PTHR23501">
    <property type="entry name" value="MAJOR FACILITATOR SUPERFAMILY"/>
    <property type="match status" value="1"/>
</dbReference>
<evidence type="ECO:0000256" key="4">
    <source>
        <dbReference type="ARBA" id="ARBA00023136"/>
    </source>
</evidence>
<feature type="transmembrane region" description="Helical" evidence="6">
    <location>
        <begin position="347"/>
        <end position="366"/>
    </location>
</feature>
<evidence type="ECO:0000256" key="1">
    <source>
        <dbReference type="ARBA" id="ARBA00004141"/>
    </source>
</evidence>
<dbReference type="Gene3D" id="1.20.1250.20">
    <property type="entry name" value="MFS general substrate transporter like domains"/>
    <property type="match status" value="1"/>
</dbReference>
<dbReference type="GO" id="GO:0022857">
    <property type="term" value="F:transmembrane transporter activity"/>
    <property type="evidence" value="ECO:0007669"/>
    <property type="project" value="InterPro"/>
</dbReference>
<name>A0A0C3QCB8_9AGAM</name>
<dbReference type="PROSITE" id="PS50850">
    <property type="entry name" value="MFS"/>
    <property type="match status" value="1"/>
</dbReference>
<sequence>MSAQPNLTIESAPASGARTPGQDSVTLRSEDGTADEKRPTSQDKDVEKADSVQDEKVTAAVVDPNEDKLVHGWKLITIFIGMLLSIFLVALDQTIVATAIPRIASQFNALEQVTWIASAYFLTQAGLMLTYGQILRVAPTKYVYLTAVAIFEVGSAICGAAPNINVLIFGRAFAGVGAAGIFVSCLSIIAVITKLEQRPLLFGLFGGVFALSSVIGPLMGGAFTDHVSWRWCFYINLPFGAITVGSIIFFVKAEHSIAPRTSQSGAPTWRRLITNIDWLGSLLCLAMVTSLLLPLQWGGVTKAWTDKSVIACFVVFAVLLFVWLGWEWYMGDDAVMPLSLFKRRTQVGACLEAFFIMLILLCAAYYLPLYYQSAEQHSATRSGIDILIYMIMVVFGAAVGGGIINFTGRPLPFLIGSPVLASIGAGIVFWCLTKNPSPSILYGCQVLLGIGIGGAMQNTIIVIQAEYVNEPEMVPQSTSLVNFTQLVGGIIGIAISGTIFGNQLSKSLTHYAPNLDPSLAVAVKQSVQVIYTLTGDDKAHVIRAYSEALGYVFILAIPCGILASVSGILIKNYNLKEIKLQPGMAAA</sequence>
<accession>A0A0C3QCB8</accession>
<feature type="transmembrane region" description="Helical" evidence="6">
    <location>
        <begin position="386"/>
        <end position="406"/>
    </location>
</feature>
<feature type="transmembrane region" description="Helical" evidence="6">
    <location>
        <begin position="272"/>
        <end position="296"/>
    </location>
</feature>
<feature type="transmembrane region" description="Helical" evidence="6">
    <location>
        <begin position="75"/>
        <end position="100"/>
    </location>
</feature>
<evidence type="ECO:0000259" key="7">
    <source>
        <dbReference type="PROSITE" id="PS50850"/>
    </source>
</evidence>
<feature type="domain" description="Major facilitator superfamily (MFS) profile" evidence="7">
    <location>
        <begin position="78"/>
        <end position="540"/>
    </location>
</feature>
<dbReference type="PRINTS" id="PR01036">
    <property type="entry name" value="TCRTETB"/>
</dbReference>
<dbReference type="GO" id="GO:0005886">
    <property type="term" value="C:plasma membrane"/>
    <property type="evidence" value="ECO:0007669"/>
    <property type="project" value="TreeGrafter"/>
</dbReference>
<dbReference type="InterPro" id="IPR011701">
    <property type="entry name" value="MFS"/>
</dbReference>
<reference evidence="9" key="2">
    <citation type="submission" date="2015-01" db="EMBL/GenBank/DDBJ databases">
        <title>Evolutionary Origins and Diversification of the Mycorrhizal Mutualists.</title>
        <authorList>
            <consortium name="DOE Joint Genome Institute"/>
            <consortium name="Mycorrhizal Genomics Consortium"/>
            <person name="Kohler A."/>
            <person name="Kuo A."/>
            <person name="Nagy L.G."/>
            <person name="Floudas D."/>
            <person name="Copeland A."/>
            <person name="Barry K.W."/>
            <person name="Cichocki N."/>
            <person name="Veneault-Fourrey C."/>
            <person name="LaButti K."/>
            <person name="Lindquist E.A."/>
            <person name="Lipzen A."/>
            <person name="Lundell T."/>
            <person name="Morin E."/>
            <person name="Murat C."/>
            <person name="Riley R."/>
            <person name="Ohm R."/>
            <person name="Sun H."/>
            <person name="Tunlid A."/>
            <person name="Henrissat B."/>
            <person name="Grigoriev I.V."/>
            <person name="Hibbett D.S."/>
            <person name="Martin F."/>
        </authorList>
    </citation>
    <scope>NUCLEOTIDE SEQUENCE [LARGE SCALE GENOMIC DNA]</scope>
    <source>
        <strain evidence="9">MUT 4182</strain>
    </source>
</reference>
<keyword evidence="4 6" id="KW-0472">Membrane</keyword>
<evidence type="ECO:0000313" key="9">
    <source>
        <dbReference type="Proteomes" id="UP000054248"/>
    </source>
</evidence>
<feature type="transmembrane region" description="Helical" evidence="6">
    <location>
        <begin position="439"/>
        <end position="468"/>
    </location>
</feature>
<evidence type="ECO:0000256" key="3">
    <source>
        <dbReference type="ARBA" id="ARBA00022989"/>
    </source>
</evidence>
<keyword evidence="9" id="KW-1185">Reference proteome</keyword>
<dbReference type="EMBL" id="KN823095">
    <property type="protein sequence ID" value="KIO22986.1"/>
    <property type="molecule type" value="Genomic_DNA"/>
</dbReference>
<evidence type="ECO:0000256" key="2">
    <source>
        <dbReference type="ARBA" id="ARBA00022692"/>
    </source>
</evidence>
<feature type="region of interest" description="Disordered" evidence="5">
    <location>
        <begin position="1"/>
        <end position="52"/>
    </location>
</feature>
<organism evidence="8 9">
    <name type="scientific">Tulasnella calospora MUT 4182</name>
    <dbReference type="NCBI Taxonomy" id="1051891"/>
    <lineage>
        <taxon>Eukaryota</taxon>
        <taxon>Fungi</taxon>
        <taxon>Dikarya</taxon>
        <taxon>Basidiomycota</taxon>
        <taxon>Agaricomycotina</taxon>
        <taxon>Agaricomycetes</taxon>
        <taxon>Cantharellales</taxon>
        <taxon>Tulasnellaceae</taxon>
        <taxon>Tulasnella</taxon>
    </lineage>
</organism>
<evidence type="ECO:0000256" key="6">
    <source>
        <dbReference type="SAM" id="Phobius"/>
    </source>
</evidence>
<dbReference type="InterPro" id="IPR036259">
    <property type="entry name" value="MFS_trans_sf"/>
</dbReference>
<feature type="compositionally biased region" description="Basic and acidic residues" evidence="5">
    <location>
        <begin position="28"/>
        <end position="52"/>
    </location>
</feature>
<dbReference type="PANTHER" id="PTHR23501:SF198">
    <property type="entry name" value="AZOLE RESISTANCE PROTEIN 1-RELATED"/>
    <property type="match status" value="1"/>
</dbReference>
<dbReference type="Pfam" id="PF07690">
    <property type="entry name" value="MFS_1"/>
    <property type="match status" value="1"/>
</dbReference>
<feature type="transmembrane region" description="Helical" evidence="6">
    <location>
        <begin position="112"/>
        <end position="130"/>
    </location>
</feature>
<dbReference type="HOGENOM" id="CLU_000960_22_1_1"/>
<feature type="transmembrane region" description="Helical" evidence="6">
    <location>
        <begin position="231"/>
        <end position="251"/>
    </location>
</feature>